<keyword evidence="2" id="KW-0472">Membrane</keyword>
<proteinExistence type="predicted"/>
<feature type="region of interest" description="Disordered" evidence="1">
    <location>
        <begin position="1"/>
        <end position="33"/>
    </location>
</feature>
<dbReference type="EMBL" id="ATNL01000008">
    <property type="protein sequence ID" value="KON73191.1"/>
    <property type="molecule type" value="Genomic_DNA"/>
</dbReference>
<gene>
    <name evidence="3" type="ORF">M768_09615</name>
</gene>
<keyword evidence="2" id="KW-0812">Transmembrane</keyword>
<feature type="compositionally biased region" description="Acidic residues" evidence="1">
    <location>
        <begin position="1"/>
        <end position="13"/>
    </location>
</feature>
<comment type="caution">
    <text evidence="3">The sequence shown here is derived from an EMBL/GenBank/DDBJ whole genome shotgun (WGS) entry which is preliminary data.</text>
</comment>
<accession>A0A0M0F7K1</accession>
<organism evidence="3 4">
    <name type="scientific">Cellulosimicrobium cellulans F16</name>
    <dbReference type="NCBI Taxonomy" id="1350482"/>
    <lineage>
        <taxon>Bacteria</taxon>
        <taxon>Bacillati</taxon>
        <taxon>Actinomycetota</taxon>
        <taxon>Actinomycetes</taxon>
        <taxon>Micrococcales</taxon>
        <taxon>Promicromonosporaceae</taxon>
        <taxon>Cellulosimicrobium</taxon>
    </lineage>
</organism>
<evidence type="ECO:0000313" key="3">
    <source>
        <dbReference type="EMBL" id="KON73191.1"/>
    </source>
</evidence>
<protein>
    <submittedName>
        <fullName evidence="3">Uncharacterized protein</fullName>
    </submittedName>
</protein>
<keyword evidence="4" id="KW-1185">Reference proteome</keyword>
<dbReference type="Proteomes" id="UP000037387">
    <property type="component" value="Unassembled WGS sequence"/>
</dbReference>
<keyword evidence="2" id="KW-1133">Transmembrane helix</keyword>
<evidence type="ECO:0000256" key="2">
    <source>
        <dbReference type="SAM" id="Phobius"/>
    </source>
</evidence>
<feature type="transmembrane region" description="Helical" evidence="2">
    <location>
        <begin position="141"/>
        <end position="162"/>
    </location>
</feature>
<name>A0A0M0F7K1_CELCE</name>
<reference evidence="3 4" key="1">
    <citation type="journal article" date="2015" name="Sci. Rep.">
        <title>Functional and structural properties of a novel cellulosome-like multienzyme complex: efficient glycoside hydrolysis of water-insoluble 7-xylosyl-10-deacetylpaclitaxel.</title>
        <authorList>
            <person name="Dou T.Y."/>
            <person name="Luan H.W."/>
            <person name="Ge G.B."/>
            <person name="Dong M.M."/>
            <person name="Zou H.F."/>
            <person name="He Y.Q."/>
            <person name="Cui P."/>
            <person name="Wang J.Y."/>
            <person name="Hao D.C."/>
            <person name="Yang S.L."/>
            <person name="Yang L."/>
        </authorList>
    </citation>
    <scope>NUCLEOTIDE SEQUENCE [LARGE SCALE GENOMIC DNA]</scope>
    <source>
        <strain evidence="3 4">F16</strain>
    </source>
</reference>
<sequence length="213" mass="23968">MDGMTEDVWDDGSDDRAQGDRAGGGRGPDSRDEAFRPVRGWGVLWRSAFVLWHGGHEYVVDVDFLDWDERIRLYRDRRLVDEQRSRARFDLPGVRIEARMSLYGMRYVRVVDAVGDVRDVPPMPGTAEAWRDRMDRERPTASRAVGVAAWVVLVVALVTQVPQLLDLVSGFTGWTPPFVPDLPAPVNTVLSVAGMVAAVDRGLRRRYHPLLDG</sequence>
<evidence type="ECO:0000256" key="1">
    <source>
        <dbReference type="SAM" id="MobiDB-lite"/>
    </source>
</evidence>
<dbReference type="PATRIC" id="fig|1350482.3.peg.1932"/>
<feature type="transmembrane region" description="Helical" evidence="2">
    <location>
        <begin position="182"/>
        <end position="199"/>
    </location>
</feature>
<dbReference type="AlphaFoldDB" id="A0A0M0F7K1"/>
<evidence type="ECO:0000313" key="4">
    <source>
        <dbReference type="Proteomes" id="UP000037387"/>
    </source>
</evidence>